<dbReference type="AlphaFoldDB" id="A0A8J2XTB8"/>
<accession>A0A8J2XTB8</accession>
<feature type="transmembrane region" description="Helical" evidence="1">
    <location>
        <begin position="33"/>
        <end position="50"/>
    </location>
</feature>
<proteinExistence type="predicted"/>
<feature type="transmembrane region" description="Helical" evidence="1">
    <location>
        <begin position="97"/>
        <end position="118"/>
    </location>
</feature>
<keyword evidence="1" id="KW-1133">Transmembrane helix</keyword>
<dbReference type="RefSeq" id="WP_188932426.1">
    <property type="nucleotide sequence ID" value="NZ_BMJC01000003.1"/>
</dbReference>
<protein>
    <recommendedName>
        <fullName evidence="4">DoxX family protein</fullName>
    </recommendedName>
</protein>
<keyword evidence="1" id="KW-0472">Membrane</keyword>
<feature type="transmembrane region" description="Helical" evidence="1">
    <location>
        <begin position="130"/>
        <end position="148"/>
    </location>
</feature>
<keyword evidence="3" id="KW-1185">Reference proteome</keyword>
<gene>
    <name evidence="2" type="ORF">GCM10011511_26760</name>
</gene>
<reference evidence="2" key="1">
    <citation type="journal article" date="2014" name="Int. J. Syst. Evol. Microbiol.">
        <title>Complete genome sequence of Corynebacterium casei LMG S-19264T (=DSM 44701T), isolated from a smear-ripened cheese.</title>
        <authorList>
            <consortium name="US DOE Joint Genome Institute (JGI-PGF)"/>
            <person name="Walter F."/>
            <person name="Albersmeier A."/>
            <person name="Kalinowski J."/>
            <person name="Ruckert C."/>
        </authorList>
    </citation>
    <scope>NUCLEOTIDE SEQUENCE</scope>
    <source>
        <strain evidence="2">CGMCC 1.15448</strain>
    </source>
</reference>
<reference evidence="2" key="2">
    <citation type="submission" date="2020-09" db="EMBL/GenBank/DDBJ databases">
        <authorList>
            <person name="Sun Q."/>
            <person name="Zhou Y."/>
        </authorList>
    </citation>
    <scope>NUCLEOTIDE SEQUENCE</scope>
    <source>
        <strain evidence="2">CGMCC 1.15448</strain>
    </source>
</reference>
<name>A0A8J2XTB8_9BACT</name>
<evidence type="ECO:0000313" key="3">
    <source>
        <dbReference type="Proteomes" id="UP000607559"/>
    </source>
</evidence>
<comment type="caution">
    <text evidence="2">The sequence shown here is derived from an EMBL/GenBank/DDBJ whole genome shotgun (WGS) entry which is preliminary data.</text>
</comment>
<evidence type="ECO:0008006" key="4">
    <source>
        <dbReference type="Google" id="ProtNLM"/>
    </source>
</evidence>
<evidence type="ECO:0000313" key="2">
    <source>
        <dbReference type="EMBL" id="GGB02150.1"/>
    </source>
</evidence>
<feature type="transmembrane region" description="Helical" evidence="1">
    <location>
        <begin position="70"/>
        <end position="90"/>
    </location>
</feature>
<dbReference type="Proteomes" id="UP000607559">
    <property type="component" value="Unassembled WGS sequence"/>
</dbReference>
<dbReference type="EMBL" id="BMJC01000003">
    <property type="protein sequence ID" value="GGB02150.1"/>
    <property type="molecule type" value="Genomic_DNA"/>
</dbReference>
<organism evidence="2 3">
    <name type="scientific">Puia dinghuensis</name>
    <dbReference type="NCBI Taxonomy" id="1792502"/>
    <lineage>
        <taxon>Bacteria</taxon>
        <taxon>Pseudomonadati</taxon>
        <taxon>Bacteroidota</taxon>
        <taxon>Chitinophagia</taxon>
        <taxon>Chitinophagales</taxon>
        <taxon>Chitinophagaceae</taxon>
        <taxon>Puia</taxon>
    </lineage>
</organism>
<evidence type="ECO:0000256" key="1">
    <source>
        <dbReference type="SAM" id="Phobius"/>
    </source>
</evidence>
<keyword evidence="1" id="KW-0812">Transmembrane</keyword>
<sequence length="153" mass="16747">MVSPNYKHFGDWENAAKELSLAGGALVIAGRRLIPLGITLFSLTIISYSIDHFLYAKEAAGYVPSWIPYHIFWLYLAGAALFCSGISILLNIKRRLAATLLGIMIFIWVVILHIPYALSAPLARNEGEVTSAFLALAYCGTAFVIAQVNSTRV</sequence>